<dbReference type="SMART" id="SM00595">
    <property type="entry name" value="MADF"/>
    <property type="match status" value="1"/>
</dbReference>
<evidence type="ECO:0000259" key="2">
    <source>
        <dbReference type="PROSITE" id="PS51029"/>
    </source>
</evidence>
<gene>
    <name evidence="5" type="primary">LOC113402333</name>
</gene>
<name>A0A8B8IMJ3_VANTA</name>
<protein>
    <submittedName>
        <fullName evidence="5">Uncharacterized protein LOC113402333</fullName>
    </submittedName>
</protein>
<evidence type="ECO:0000256" key="1">
    <source>
        <dbReference type="PROSITE-ProRule" id="PRU00371"/>
    </source>
</evidence>
<keyword evidence="4" id="KW-1185">Reference proteome</keyword>
<dbReference type="Pfam" id="PF02944">
    <property type="entry name" value="BESS"/>
    <property type="match status" value="1"/>
</dbReference>
<evidence type="ECO:0000313" key="4">
    <source>
        <dbReference type="Proteomes" id="UP001652626"/>
    </source>
</evidence>
<accession>A0A8B8IMJ3</accession>
<dbReference type="RefSeq" id="XP_026498338.2">
    <property type="nucleotide sequence ID" value="XM_026642553.2"/>
</dbReference>
<feature type="domain" description="MADF" evidence="2">
    <location>
        <begin position="8"/>
        <end position="109"/>
    </location>
</feature>
<dbReference type="InterPro" id="IPR006578">
    <property type="entry name" value="MADF-dom"/>
</dbReference>
<dbReference type="PANTHER" id="PTHR12243">
    <property type="entry name" value="MADF DOMAIN TRANSCRIPTION FACTOR"/>
    <property type="match status" value="1"/>
</dbReference>
<dbReference type="OMA" id="PRKSEYI"/>
<dbReference type="GO" id="GO:0003677">
    <property type="term" value="F:DNA binding"/>
    <property type="evidence" value="ECO:0007669"/>
    <property type="project" value="InterPro"/>
</dbReference>
<dbReference type="InterPro" id="IPR039353">
    <property type="entry name" value="TF_Adf1"/>
</dbReference>
<dbReference type="Proteomes" id="UP001652626">
    <property type="component" value="Chromosome 12"/>
</dbReference>
<dbReference type="InterPro" id="IPR004210">
    <property type="entry name" value="BESS_motif"/>
</dbReference>
<dbReference type="PANTHER" id="PTHR12243:SF67">
    <property type="entry name" value="COREPRESSOR OF PANGOLIN, ISOFORM A-RELATED"/>
    <property type="match status" value="1"/>
</dbReference>
<dbReference type="AlphaFoldDB" id="A0A8B8IMJ3"/>
<dbReference type="PROSITE" id="PS51029">
    <property type="entry name" value="MADF"/>
    <property type="match status" value="1"/>
</dbReference>
<organism evidence="4 5">
    <name type="scientific">Vanessa tameamea</name>
    <name type="common">Kamehameha butterfly</name>
    <dbReference type="NCBI Taxonomy" id="334116"/>
    <lineage>
        <taxon>Eukaryota</taxon>
        <taxon>Metazoa</taxon>
        <taxon>Ecdysozoa</taxon>
        <taxon>Arthropoda</taxon>
        <taxon>Hexapoda</taxon>
        <taxon>Insecta</taxon>
        <taxon>Pterygota</taxon>
        <taxon>Neoptera</taxon>
        <taxon>Endopterygota</taxon>
        <taxon>Lepidoptera</taxon>
        <taxon>Glossata</taxon>
        <taxon>Ditrysia</taxon>
        <taxon>Papilionoidea</taxon>
        <taxon>Nymphalidae</taxon>
        <taxon>Nymphalinae</taxon>
        <taxon>Vanessa</taxon>
    </lineage>
</organism>
<comment type="subcellular location">
    <subcellularLocation>
        <location evidence="1">Nucleus</location>
    </subcellularLocation>
</comment>
<reference evidence="5" key="1">
    <citation type="submission" date="2025-08" db="UniProtKB">
        <authorList>
            <consortium name="RefSeq"/>
        </authorList>
    </citation>
    <scope>IDENTIFICATION</scope>
    <source>
        <tissue evidence="5">Whole body</tissue>
    </source>
</reference>
<evidence type="ECO:0000259" key="3">
    <source>
        <dbReference type="PROSITE" id="PS51031"/>
    </source>
</evidence>
<evidence type="ECO:0000313" key="5">
    <source>
        <dbReference type="RefSeq" id="XP_026498338.2"/>
    </source>
</evidence>
<proteinExistence type="predicted"/>
<dbReference type="GO" id="GO:0005634">
    <property type="term" value="C:nucleus"/>
    <property type="evidence" value="ECO:0007669"/>
    <property type="project" value="UniProtKB-SubCell"/>
</dbReference>
<sequence>MDNFDTERFIEEIENRPPLWDNTLEEYSKRELKKQCWDDIVDIFGGKSLTATERRNAEITLQKKWKGIRGCFTRELKRQEKLKAGDFPGPRKSEYTHFQQLQFLRNVVISRDSDEAPDYIYYEVPDFTDIKKEDDDDDPLQEDRYRRAKKAKYETDDDEDKLFLLSMLSTLQSIPVSKKITTKIKLLTVLEEATRNTED</sequence>
<dbReference type="Pfam" id="PF10545">
    <property type="entry name" value="MADF_DNA_bdg"/>
    <property type="match status" value="1"/>
</dbReference>
<keyword evidence="1" id="KW-0539">Nucleus</keyword>
<feature type="domain" description="BESS" evidence="3">
    <location>
        <begin position="157"/>
        <end position="196"/>
    </location>
</feature>
<dbReference type="GeneID" id="113402333"/>
<dbReference type="PROSITE" id="PS51031">
    <property type="entry name" value="BESS"/>
    <property type="match status" value="1"/>
</dbReference>